<dbReference type="AlphaFoldDB" id="A0A5B7G8R5"/>
<evidence type="ECO:0000313" key="2">
    <source>
        <dbReference type="EMBL" id="MPC56640.1"/>
    </source>
</evidence>
<feature type="region of interest" description="Disordered" evidence="1">
    <location>
        <begin position="1"/>
        <end position="49"/>
    </location>
</feature>
<protein>
    <submittedName>
        <fullName evidence="2">Uncharacterized protein</fullName>
    </submittedName>
</protein>
<dbReference type="EMBL" id="VSRR010014117">
    <property type="protein sequence ID" value="MPC56640.1"/>
    <property type="molecule type" value="Genomic_DNA"/>
</dbReference>
<evidence type="ECO:0000256" key="1">
    <source>
        <dbReference type="SAM" id="MobiDB-lite"/>
    </source>
</evidence>
<comment type="caution">
    <text evidence="2">The sequence shown here is derived from an EMBL/GenBank/DDBJ whole genome shotgun (WGS) entry which is preliminary data.</text>
</comment>
<proteinExistence type="predicted"/>
<sequence>MAGYNGPTAVQNAPFRSPQHEGKDNKQGGKKTSPSAISPEEQEDTDSKRKFMCMVIKGKGLRWAALSWRGGLEDDIEHLKGMIYS</sequence>
<reference evidence="2 3" key="1">
    <citation type="submission" date="2019-05" db="EMBL/GenBank/DDBJ databases">
        <title>Another draft genome of Portunus trituberculatus and its Hox gene families provides insights of decapod evolution.</title>
        <authorList>
            <person name="Jeong J.-H."/>
            <person name="Song I."/>
            <person name="Kim S."/>
            <person name="Choi T."/>
            <person name="Kim D."/>
            <person name="Ryu S."/>
            <person name="Kim W."/>
        </authorList>
    </citation>
    <scope>NUCLEOTIDE SEQUENCE [LARGE SCALE GENOMIC DNA]</scope>
    <source>
        <tissue evidence="2">Muscle</tissue>
    </source>
</reference>
<keyword evidence="3" id="KW-1185">Reference proteome</keyword>
<name>A0A5B7G8R5_PORTR</name>
<dbReference type="Proteomes" id="UP000324222">
    <property type="component" value="Unassembled WGS sequence"/>
</dbReference>
<gene>
    <name evidence="2" type="ORF">E2C01_050605</name>
</gene>
<accession>A0A5B7G8R5</accession>
<organism evidence="2 3">
    <name type="scientific">Portunus trituberculatus</name>
    <name type="common">Swimming crab</name>
    <name type="synonym">Neptunus trituberculatus</name>
    <dbReference type="NCBI Taxonomy" id="210409"/>
    <lineage>
        <taxon>Eukaryota</taxon>
        <taxon>Metazoa</taxon>
        <taxon>Ecdysozoa</taxon>
        <taxon>Arthropoda</taxon>
        <taxon>Crustacea</taxon>
        <taxon>Multicrustacea</taxon>
        <taxon>Malacostraca</taxon>
        <taxon>Eumalacostraca</taxon>
        <taxon>Eucarida</taxon>
        <taxon>Decapoda</taxon>
        <taxon>Pleocyemata</taxon>
        <taxon>Brachyura</taxon>
        <taxon>Eubrachyura</taxon>
        <taxon>Portunoidea</taxon>
        <taxon>Portunidae</taxon>
        <taxon>Portuninae</taxon>
        <taxon>Portunus</taxon>
    </lineage>
</organism>
<evidence type="ECO:0000313" key="3">
    <source>
        <dbReference type="Proteomes" id="UP000324222"/>
    </source>
</evidence>
<feature type="compositionally biased region" description="Basic and acidic residues" evidence="1">
    <location>
        <begin position="18"/>
        <end position="27"/>
    </location>
</feature>